<evidence type="ECO:0000256" key="1">
    <source>
        <dbReference type="ARBA" id="ARBA00023125"/>
    </source>
</evidence>
<evidence type="ECO:0000256" key="2">
    <source>
        <dbReference type="HAMAP-Rule" id="MF_01875"/>
    </source>
</evidence>
<comment type="similarity">
    <text evidence="2">Belongs to the prokaryotic Ku family.</text>
</comment>
<comment type="function">
    <text evidence="2">With LigD forms a non-homologous end joining (NHEJ) DNA repair enzyme, which repairs dsDNA breaks with reduced fidelity. Binds linear dsDNA with 5'- and 3'- overhangs but not closed circular dsDNA nor ssDNA. Recruits and stimulates the ligase activity of LigD.</text>
</comment>
<dbReference type="Proteomes" id="UP001209317">
    <property type="component" value="Unassembled WGS sequence"/>
</dbReference>
<dbReference type="EMBL" id="JAOTPL010000020">
    <property type="protein sequence ID" value="MCU7695201.1"/>
    <property type="molecule type" value="Genomic_DNA"/>
</dbReference>
<dbReference type="InterPro" id="IPR009187">
    <property type="entry name" value="Prok_Ku"/>
</dbReference>
<dbReference type="Gene3D" id="2.40.290.10">
    <property type="match status" value="1"/>
</dbReference>
<keyword evidence="2" id="KW-0233">DNA recombination</keyword>
<comment type="subunit">
    <text evidence="2">Homodimer. Interacts with LigD.</text>
</comment>
<protein>
    <recommendedName>
        <fullName evidence="2">Non-homologous end joining protein Ku</fullName>
    </recommendedName>
</protein>
<dbReference type="PANTHER" id="PTHR41251">
    <property type="entry name" value="NON-HOMOLOGOUS END JOINING PROTEIN KU"/>
    <property type="match status" value="1"/>
</dbReference>
<keyword evidence="2" id="KW-0227">DNA damage</keyword>
<keyword evidence="1 2" id="KW-0238">DNA-binding</keyword>
<evidence type="ECO:0000313" key="5">
    <source>
        <dbReference type="Proteomes" id="UP001209317"/>
    </source>
</evidence>
<dbReference type="SUPFAM" id="SSF100939">
    <property type="entry name" value="SPOC domain-like"/>
    <property type="match status" value="1"/>
</dbReference>
<keyword evidence="5" id="KW-1185">Reference proteome</keyword>
<dbReference type="PIRSF" id="PIRSF006493">
    <property type="entry name" value="Prok_Ku"/>
    <property type="match status" value="1"/>
</dbReference>
<accession>A0AAE3LNM0</accession>
<dbReference type="SMART" id="SM00559">
    <property type="entry name" value="Ku78"/>
    <property type="match status" value="1"/>
</dbReference>
<dbReference type="PANTHER" id="PTHR41251:SF1">
    <property type="entry name" value="NON-HOMOLOGOUS END JOINING PROTEIN KU"/>
    <property type="match status" value="1"/>
</dbReference>
<dbReference type="RefSeq" id="WP_263038688.1">
    <property type="nucleotide sequence ID" value="NZ_JAOTPL010000020.1"/>
</dbReference>
<name>A0AAE3LNM0_9BACT</name>
<dbReference type="GO" id="GO:0006310">
    <property type="term" value="P:DNA recombination"/>
    <property type="evidence" value="ECO:0007669"/>
    <property type="project" value="UniProtKB-KW"/>
</dbReference>
<dbReference type="InterPro" id="IPR016194">
    <property type="entry name" value="SPOC-like_C_dom_sf"/>
</dbReference>
<dbReference type="Pfam" id="PF02735">
    <property type="entry name" value="Ku"/>
    <property type="match status" value="1"/>
</dbReference>
<dbReference type="NCBIfam" id="TIGR02772">
    <property type="entry name" value="Ku_bact"/>
    <property type="match status" value="1"/>
</dbReference>
<reference evidence="4" key="1">
    <citation type="submission" date="2022-10" db="EMBL/GenBank/DDBJ databases">
        <authorList>
            <person name="Kim H.S."/>
            <person name="Kim J.-S."/>
            <person name="Suh M.K."/>
            <person name="Eom M.K."/>
            <person name="Lee J.-S."/>
        </authorList>
    </citation>
    <scope>NUCLEOTIDE SEQUENCE</scope>
    <source>
        <strain evidence="4">LIP-5</strain>
    </source>
</reference>
<dbReference type="GO" id="GO:0006303">
    <property type="term" value="P:double-strand break repair via nonhomologous end joining"/>
    <property type="evidence" value="ECO:0007669"/>
    <property type="project" value="UniProtKB-UniRule"/>
</dbReference>
<evidence type="ECO:0000313" key="4">
    <source>
        <dbReference type="EMBL" id="MCU7695201.1"/>
    </source>
</evidence>
<dbReference type="CDD" id="cd00789">
    <property type="entry name" value="KU_like"/>
    <property type="match status" value="1"/>
</dbReference>
<dbReference type="AlphaFoldDB" id="A0AAE3LNM0"/>
<keyword evidence="2" id="KW-0234">DNA repair</keyword>
<evidence type="ECO:0000259" key="3">
    <source>
        <dbReference type="SMART" id="SM00559"/>
    </source>
</evidence>
<sequence>MKAIWNGALGFGLVNIPVKIYSAVEDSKLDFDMLDKKDLSNIKFKRVNETTGKEVLWENIVKGYKIDDQYVLVEEADFEAASPEKTKLLSIQQFVKEDEIDSVYFESPYFLEPQKNGENAYMLLLQSLVKTGMAGVGTFVLRDKELIGLIRPYNEDILVLNRLRFSNEIRNYDELKLPAKKEVKPAELKMAEALIQQLSEKFDPSQYTDTYSEELLKIIESKAKGKKIKASKAAPATSKTIDLMSQLKASLESTGKRKTAS</sequence>
<organism evidence="4 5">
    <name type="scientific">Haoranjiania flava</name>
    <dbReference type="NCBI Taxonomy" id="1856322"/>
    <lineage>
        <taxon>Bacteria</taxon>
        <taxon>Pseudomonadati</taxon>
        <taxon>Bacteroidota</taxon>
        <taxon>Chitinophagia</taxon>
        <taxon>Chitinophagales</taxon>
        <taxon>Chitinophagaceae</taxon>
        <taxon>Haoranjiania</taxon>
    </lineage>
</organism>
<dbReference type="InterPro" id="IPR006164">
    <property type="entry name" value="DNA_bd_Ku70/Ku80"/>
</dbReference>
<gene>
    <name evidence="2" type="primary">ku</name>
    <name evidence="4" type="ORF">OD355_11790</name>
</gene>
<feature type="domain" description="Ku" evidence="3">
    <location>
        <begin position="52"/>
        <end position="180"/>
    </location>
</feature>
<proteinExistence type="inferred from homology"/>
<dbReference type="HAMAP" id="MF_01875">
    <property type="entry name" value="Prokaryotic_Ku"/>
    <property type="match status" value="1"/>
</dbReference>
<dbReference type="GO" id="GO:0003690">
    <property type="term" value="F:double-stranded DNA binding"/>
    <property type="evidence" value="ECO:0007669"/>
    <property type="project" value="UniProtKB-UniRule"/>
</dbReference>
<comment type="caution">
    <text evidence="4">The sequence shown here is derived from an EMBL/GenBank/DDBJ whole genome shotgun (WGS) entry which is preliminary data.</text>
</comment>